<feature type="region of interest" description="Disordered" evidence="1">
    <location>
        <begin position="86"/>
        <end position="109"/>
    </location>
</feature>
<proteinExistence type="predicted"/>
<protein>
    <submittedName>
        <fullName evidence="2">Uncharacterized protein</fullName>
    </submittedName>
</protein>
<comment type="caution">
    <text evidence="2">The sequence shown here is derived from an EMBL/GenBank/DDBJ whole genome shotgun (WGS) entry which is preliminary data.</text>
</comment>
<organism evidence="2 3">
    <name type="scientific">Brassica carinata</name>
    <name type="common">Ethiopian mustard</name>
    <name type="synonym">Abyssinian cabbage</name>
    <dbReference type="NCBI Taxonomy" id="52824"/>
    <lineage>
        <taxon>Eukaryota</taxon>
        <taxon>Viridiplantae</taxon>
        <taxon>Streptophyta</taxon>
        <taxon>Embryophyta</taxon>
        <taxon>Tracheophyta</taxon>
        <taxon>Spermatophyta</taxon>
        <taxon>Magnoliopsida</taxon>
        <taxon>eudicotyledons</taxon>
        <taxon>Gunneridae</taxon>
        <taxon>Pentapetalae</taxon>
        <taxon>rosids</taxon>
        <taxon>malvids</taxon>
        <taxon>Brassicales</taxon>
        <taxon>Brassicaceae</taxon>
        <taxon>Brassiceae</taxon>
        <taxon>Brassica</taxon>
    </lineage>
</organism>
<name>A0A8X7WKJ3_BRACI</name>
<keyword evidence="3" id="KW-1185">Reference proteome</keyword>
<accession>A0A8X7WKJ3</accession>
<evidence type="ECO:0000313" key="2">
    <source>
        <dbReference type="EMBL" id="KAG2331191.1"/>
    </source>
</evidence>
<gene>
    <name evidence="2" type="ORF">Bca52824_002371</name>
</gene>
<reference evidence="2 3" key="1">
    <citation type="submission" date="2020-02" db="EMBL/GenBank/DDBJ databases">
        <authorList>
            <person name="Ma Q."/>
            <person name="Huang Y."/>
            <person name="Song X."/>
            <person name="Pei D."/>
        </authorList>
    </citation>
    <scope>NUCLEOTIDE SEQUENCE [LARGE SCALE GENOMIC DNA]</scope>
    <source>
        <strain evidence="2">Sxm20200214</strain>
        <tissue evidence="2">Leaf</tissue>
    </source>
</reference>
<sequence>MAMDLSVVEMQYNGLVPDAILYNSLLKGTLKARKVTGAYQLLHLQLCREEILYGAVELVDEIKVKLEVSQLIWLQLVRSWSDFTNKRKDDETRSERKLGASYSEIERLS</sequence>
<dbReference type="AlphaFoldDB" id="A0A8X7WKJ3"/>
<evidence type="ECO:0000313" key="3">
    <source>
        <dbReference type="Proteomes" id="UP000886595"/>
    </source>
</evidence>
<dbReference type="EMBL" id="JAAMPC010000001">
    <property type="protein sequence ID" value="KAG2331191.1"/>
    <property type="molecule type" value="Genomic_DNA"/>
</dbReference>
<evidence type="ECO:0000256" key="1">
    <source>
        <dbReference type="SAM" id="MobiDB-lite"/>
    </source>
</evidence>
<dbReference type="Proteomes" id="UP000886595">
    <property type="component" value="Unassembled WGS sequence"/>
</dbReference>